<proteinExistence type="predicted"/>
<dbReference type="RefSeq" id="XP_014478014.1">
    <property type="nucleotide sequence ID" value="XM_014622528.1"/>
</dbReference>
<accession>A0A6P3XJ59</accession>
<reference evidence="2" key="1">
    <citation type="submission" date="2025-08" db="UniProtKB">
        <authorList>
            <consortium name="RefSeq"/>
        </authorList>
    </citation>
    <scope>IDENTIFICATION</scope>
</reference>
<evidence type="ECO:0000313" key="1">
    <source>
        <dbReference type="Proteomes" id="UP000515204"/>
    </source>
</evidence>
<dbReference type="AlphaFoldDB" id="A0A6P3XJ59"/>
<gene>
    <name evidence="2" type="primary">LOC106746218</name>
</gene>
<evidence type="ECO:0000313" key="2">
    <source>
        <dbReference type="RefSeq" id="XP_014478014.1"/>
    </source>
</evidence>
<dbReference type="KEGG" id="dqu:106746218"/>
<dbReference type="OrthoDB" id="7552432at2759"/>
<keyword evidence="1" id="KW-1185">Reference proteome</keyword>
<dbReference type="GeneID" id="106746218"/>
<dbReference type="Proteomes" id="UP000515204">
    <property type="component" value="Unplaced"/>
</dbReference>
<sequence length="312" mass="36083">MNPAEIAGTVFIKNEARSDDQFAAAYLKHGITHGITYQVKVLTWVAWKLLCSSDFDSRNWYLGTEVRNARGFHDLVLKYDIGGRRVYRFVQIKHKLCLSNRARITLGSLNSKQKKNQYSLIYLFRSYLNMLGNFEKIMMDQIVDMTVFTNVDIDSIKFLVPIENDPILGFEGKGKRYRIDLPMLEQNPDVLKRLQQVVQNDMVIYDFLRKLVFAIGQPSESELEERIVKDMGTVFSVPQVFYNDLLKSMLTWFLIYNAGTAPYLTKERMMRFLLGAQDTLLRAKESGMHVPGSPLLEELSQQLSEQLSQLRI</sequence>
<name>A0A6P3XJ59_DINQU</name>
<organism evidence="1 2">
    <name type="scientific">Dinoponera quadriceps</name>
    <name type="common">South American ant</name>
    <dbReference type="NCBI Taxonomy" id="609295"/>
    <lineage>
        <taxon>Eukaryota</taxon>
        <taxon>Metazoa</taxon>
        <taxon>Ecdysozoa</taxon>
        <taxon>Arthropoda</taxon>
        <taxon>Hexapoda</taxon>
        <taxon>Insecta</taxon>
        <taxon>Pterygota</taxon>
        <taxon>Neoptera</taxon>
        <taxon>Endopterygota</taxon>
        <taxon>Hymenoptera</taxon>
        <taxon>Apocrita</taxon>
        <taxon>Aculeata</taxon>
        <taxon>Formicoidea</taxon>
        <taxon>Formicidae</taxon>
        <taxon>Ponerinae</taxon>
        <taxon>Ponerini</taxon>
        <taxon>Dinoponera</taxon>
    </lineage>
</organism>
<protein>
    <submittedName>
        <fullName evidence="2">Uncharacterized protein LOC106746218</fullName>
    </submittedName>
</protein>